<dbReference type="GeneID" id="41983486"/>
<feature type="region of interest" description="Disordered" evidence="1">
    <location>
        <begin position="17"/>
        <end position="36"/>
    </location>
</feature>
<accession>A0A8H8R4K8</accession>
<sequence>MAFLLYMLGMAHHQTSDIPTTSMQQNKERRRLQKPPRAFRPCKDIFDVVKAQSCLTLTDNGDDVLTDQGHSQLQKTGSTSTSEVSFQHLAIPNNVLEIHPSNHSNEALSHYSGDEMDAGDCKRRRCKTPVLYVGQLESEPLEIDVDPAKCYADQYRAELPPRVYTPSIAPQLANPRRRLRKVKSQLSLRDTIKAHARSNSSISSCETLVGLDSPQSPASTLPTSPTKSYFEIEKLHLVDKPYMRILPPDSQAWNADADAVPEPDDDIALQMCTTLLSNELATVLSKQHTREQQDRTSGLQLLLMIEAYEAMQQQVRQDLYESQFTGQTCQLKGLDSILDHWVDTLYAMYEQTQKTECEKIDEAVEIEQEVDDWPLRQSVMSPAPYINQRGWF</sequence>
<evidence type="ECO:0000313" key="2">
    <source>
        <dbReference type="EMBL" id="TVY28238.1"/>
    </source>
</evidence>
<gene>
    <name evidence="2" type="ORF">LHYA1_G003288</name>
</gene>
<comment type="caution">
    <text evidence="2">The sequence shown here is derived from an EMBL/GenBank/DDBJ whole genome shotgun (WGS) entry which is preliminary data.</text>
</comment>
<reference evidence="2 3" key="1">
    <citation type="submission" date="2018-05" db="EMBL/GenBank/DDBJ databases">
        <title>Genome sequencing and assembly of the regulated plant pathogen Lachnellula willkommii and related sister species for the development of diagnostic species identification markers.</title>
        <authorList>
            <person name="Giroux E."/>
            <person name="Bilodeau G."/>
        </authorList>
    </citation>
    <scope>NUCLEOTIDE SEQUENCE [LARGE SCALE GENOMIC DNA]</scope>
    <source>
        <strain evidence="2 3">CBS 185.66</strain>
    </source>
</reference>
<evidence type="ECO:0000256" key="1">
    <source>
        <dbReference type="SAM" id="MobiDB-lite"/>
    </source>
</evidence>
<dbReference type="AlphaFoldDB" id="A0A8H8R4K8"/>
<protein>
    <recommendedName>
        <fullName evidence="4">Mating-type switching protein swi10</fullName>
    </recommendedName>
</protein>
<dbReference type="OrthoDB" id="5232891at2759"/>
<keyword evidence="3" id="KW-1185">Reference proteome</keyword>
<organism evidence="2 3">
    <name type="scientific">Lachnellula hyalina</name>
    <dbReference type="NCBI Taxonomy" id="1316788"/>
    <lineage>
        <taxon>Eukaryota</taxon>
        <taxon>Fungi</taxon>
        <taxon>Dikarya</taxon>
        <taxon>Ascomycota</taxon>
        <taxon>Pezizomycotina</taxon>
        <taxon>Leotiomycetes</taxon>
        <taxon>Helotiales</taxon>
        <taxon>Lachnaceae</taxon>
        <taxon>Lachnellula</taxon>
    </lineage>
</organism>
<dbReference type="Proteomes" id="UP000431533">
    <property type="component" value="Unassembled WGS sequence"/>
</dbReference>
<name>A0A8H8R4K8_9HELO</name>
<dbReference type="RefSeq" id="XP_031007026.1">
    <property type="nucleotide sequence ID" value="XM_031148262.1"/>
</dbReference>
<proteinExistence type="predicted"/>
<evidence type="ECO:0008006" key="4">
    <source>
        <dbReference type="Google" id="ProtNLM"/>
    </source>
</evidence>
<evidence type="ECO:0000313" key="3">
    <source>
        <dbReference type="Proteomes" id="UP000431533"/>
    </source>
</evidence>
<dbReference type="EMBL" id="QGMH01000034">
    <property type="protein sequence ID" value="TVY28238.1"/>
    <property type="molecule type" value="Genomic_DNA"/>
</dbReference>